<proteinExistence type="predicted"/>
<organism evidence="2 3">
    <name type="scientific">Henosepilachna vigintioctopunctata</name>
    <dbReference type="NCBI Taxonomy" id="420089"/>
    <lineage>
        <taxon>Eukaryota</taxon>
        <taxon>Metazoa</taxon>
        <taxon>Ecdysozoa</taxon>
        <taxon>Arthropoda</taxon>
        <taxon>Hexapoda</taxon>
        <taxon>Insecta</taxon>
        <taxon>Pterygota</taxon>
        <taxon>Neoptera</taxon>
        <taxon>Endopterygota</taxon>
        <taxon>Coleoptera</taxon>
        <taxon>Polyphaga</taxon>
        <taxon>Cucujiformia</taxon>
        <taxon>Coccinelloidea</taxon>
        <taxon>Coccinellidae</taxon>
        <taxon>Epilachninae</taxon>
        <taxon>Epilachnini</taxon>
        <taxon>Henosepilachna</taxon>
    </lineage>
</organism>
<comment type="caution">
    <text evidence="2">The sequence shown here is derived from an EMBL/GenBank/DDBJ whole genome shotgun (WGS) entry which is preliminary data.</text>
</comment>
<feature type="transmembrane region" description="Helical" evidence="1">
    <location>
        <begin position="83"/>
        <end position="102"/>
    </location>
</feature>
<keyword evidence="3" id="KW-1185">Reference proteome</keyword>
<evidence type="ECO:0000313" key="3">
    <source>
        <dbReference type="Proteomes" id="UP001431783"/>
    </source>
</evidence>
<keyword evidence="1" id="KW-0472">Membrane</keyword>
<feature type="transmembrane region" description="Helical" evidence="1">
    <location>
        <begin position="60"/>
        <end position="77"/>
    </location>
</feature>
<dbReference type="AlphaFoldDB" id="A0AAW1TZ93"/>
<evidence type="ECO:0000256" key="1">
    <source>
        <dbReference type="SAM" id="Phobius"/>
    </source>
</evidence>
<dbReference type="Proteomes" id="UP001431783">
    <property type="component" value="Unassembled WGS sequence"/>
</dbReference>
<reference evidence="2 3" key="1">
    <citation type="submission" date="2023-03" db="EMBL/GenBank/DDBJ databases">
        <title>Genome insight into feeding habits of ladybird beetles.</title>
        <authorList>
            <person name="Li H.-S."/>
            <person name="Huang Y.-H."/>
            <person name="Pang H."/>
        </authorList>
    </citation>
    <scope>NUCLEOTIDE SEQUENCE [LARGE SCALE GENOMIC DNA]</scope>
    <source>
        <strain evidence="2">SYSU_2023b</strain>
        <tissue evidence="2">Whole body</tissue>
    </source>
</reference>
<accession>A0AAW1TZ93</accession>
<keyword evidence="1" id="KW-1133">Transmembrane helix</keyword>
<dbReference type="EMBL" id="JARQZJ010000030">
    <property type="protein sequence ID" value="KAK9873697.1"/>
    <property type="molecule type" value="Genomic_DNA"/>
</dbReference>
<gene>
    <name evidence="2" type="ORF">WA026_023858</name>
</gene>
<protein>
    <submittedName>
        <fullName evidence="2">Uncharacterized protein</fullName>
    </submittedName>
</protein>
<keyword evidence="1" id="KW-0812">Transmembrane</keyword>
<sequence>MSKDNVGLEYVVPEELKMKKKRLRGGHSINQKFMTVDNPPHTVDTPARTNNSLSIKFRRFFLLLYLRAGFVMAGATTPRKQFIYLQKILFSTSLYSIVNRTFMKH</sequence>
<name>A0AAW1TZ93_9CUCU</name>
<evidence type="ECO:0000313" key="2">
    <source>
        <dbReference type="EMBL" id="KAK9873697.1"/>
    </source>
</evidence>